<proteinExistence type="predicted"/>
<feature type="transmembrane region" description="Helical" evidence="6">
    <location>
        <begin position="76"/>
        <end position="97"/>
    </location>
</feature>
<dbReference type="GO" id="GO:0007009">
    <property type="term" value="P:plasma membrane organization"/>
    <property type="evidence" value="ECO:0007669"/>
    <property type="project" value="TreeGrafter"/>
</dbReference>
<dbReference type="GO" id="GO:0097035">
    <property type="term" value="P:regulation of membrane lipid distribution"/>
    <property type="evidence" value="ECO:0007669"/>
    <property type="project" value="TreeGrafter"/>
</dbReference>
<dbReference type="GO" id="GO:0055091">
    <property type="term" value="P:phospholipid homeostasis"/>
    <property type="evidence" value="ECO:0007669"/>
    <property type="project" value="TreeGrafter"/>
</dbReference>
<feature type="domain" description="TLC" evidence="7">
    <location>
        <begin position="40"/>
        <end position="235"/>
    </location>
</feature>
<dbReference type="InterPro" id="IPR050846">
    <property type="entry name" value="TLCD"/>
</dbReference>
<evidence type="ECO:0000256" key="4">
    <source>
        <dbReference type="ARBA" id="ARBA00023136"/>
    </source>
</evidence>
<dbReference type="PANTHER" id="PTHR13439:SF4">
    <property type="entry name" value="TLC DOMAIN-CONTAINING PROTEIN"/>
    <property type="match status" value="1"/>
</dbReference>
<feature type="transmembrane region" description="Helical" evidence="6">
    <location>
        <begin position="52"/>
        <end position="70"/>
    </location>
</feature>
<comment type="subcellular location">
    <subcellularLocation>
        <location evidence="1">Membrane</location>
        <topology evidence="1">Multi-pass membrane protein</topology>
    </subcellularLocation>
</comment>
<reference evidence="8" key="1">
    <citation type="submission" date="2022-11" db="UniProtKB">
        <authorList>
            <consortium name="EnsemblMetazoa"/>
        </authorList>
    </citation>
    <scope>IDENTIFICATION</scope>
</reference>
<evidence type="ECO:0000256" key="2">
    <source>
        <dbReference type="ARBA" id="ARBA00022692"/>
    </source>
</evidence>
<dbReference type="Proteomes" id="UP000887568">
    <property type="component" value="Unplaced"/>
</dbReference>
<dbReference type="PROSITE" id="PS50922">
    <property type="entry name" value="TLC"/>
    <property type="match status" value="1"/>
</dbReference>
<feature type="transmembrane region" description="Helical" evidence="6">
    <location>
        <begin position="109"/>
        <end position="128"/>
    </location>
</feature>
<dbReference type="GeneID" id="119730457"/>
<evidence type="ECO:0000256" key="3">
    <source>
        <dbReference type="ARBA" id="ARBA00022989"/>
    </source>
</evidence>
<keyword evidence="2 5" id="KW-0812">Transmembrane</keyword>
<evidence type="ECO:0000259" key="7">
    <source>
        <dbReference type="PROSITE" id="PS50922"/>
    </source>
</evidence>
<dbReference type="SMART" id="SM00724">
    <property type="entry name" value="TLC"/>
    <property type="match status" value="1"/>
</dbReference>
<name>A0A914A611_PATMI</name>
<dbReference type="GO" id="GO:0005886">
    <property type="term" value="C:plasma membrane"/>
    <property type="evidence" value="ECO:0007669"/>
    <property type="project" value="TreeGrafter"/>
</dbReference>
<protein>
    <recommendedName>
        <fullName evidence="7">TLC domain-containing protein</fullName>
    </recommendedName>
</protein>
<accession>A0A914A611</accession>
<dbReference type="OMA" id="PLMIHHT"/>
<evidence type="ECO:0000313" key="8">
    <source>
        <dbReference type="EnsemblMetazoa" id="XP_038059302.1"/>
    </source>
</evidence>
<organism evidence="8 9">
    <name type="scientific">Patiria miniata</name>
    <name type="common">Bat star</name>
    <name type="synonym">Asterina miniata</name>
    <dbReference type="NCBI Taxonomy" id="46514"/>
    <lineage>
        <taxon>Eukaryota</taxon>
        <taxon>Metazoa</taxon>
        <taxon>Echinodermata</taxon>
        <taxon>Eleutherozoa</taxon>
        <taxon>Asterozoa</taxon>
        <taxon>Asteroidea</taxon>
        <taxon>Valvatacea</taxon>
        <taxon>Valvatida</taxon>
        <taxon>Asterinidae</taxon>
        <taxon>Patiria</taxon>
    </lineage>
</organism>
<keyword evidence="3 6" id="KW-1133">Transmembrane helix</keyword>
<dbReference type="OrthoDB" id="10266980at2759"/>
<dbReference type="InterPro" id="IPR006634">
    <property type="entry name" value="TLC-dom"/>
</dbReference>
<keyword evidence="4 5" id="KW-0472">Membrane</keyword>
<feature type="transmembrane region" description="Helical" evidence="6">
    <location>
        <begin position="200"/>
        <end position="223"/>
    </location>
</feature>
<dbReference type="RefSeq" id="XP_038059302.1">
    <property type="nucleotide sequence ID" value="XM_038203374.1"/>
</dbReference>
<dbReference type="EnsemblMetazoa" id="XM_038203374.1">
    <property type="protein sequence ID" value="XP_038059302.1"/>
    <property type="gene ID" value="LOC119730457"/>
</dbReference>
<dbReference type="PANTHER" id="PTHR13439">
    <property type="entry name" value="CT120 PROTEIN"/>
    <property type="match status" value="1"/>
</dbReference>
<evidence type="ECO:0000256" key="1">
    <source>
        <dbReference type="ARBA" id="ARBA00004141"/>
    </source>
</evidence>
<dbReference type="AlphaFoldDB" id="A0A914A611"/>
<evidence type="ECO:0000313" key="9">
    <source>
        <dbReference type="Proteomes" id="UP000887568"/>
    </source>
</evidence>
<feature type="transmembrane region" description="Helical" evidence="6">
    <location>
        <begin position="134"/>
        <end position="153"/>
    </location>
</feature>
<feature type="transmembrane region" description="Helical" evidence="6">
    <location>
        <begin position="174"/>
        <end position="194"/>
    </location>
</feature>
<keyword evidence="9" id="KW-1185">Reference proteome</keyword>
<dbReference type="Pfam" id="PF03798">
    <property type="entry name" value="TRAM_LAG1_CLN8"/>
    <property type="match status" value="1"/>
</dbReference>
<evidence type="ECO:0000256" key="5">
    <source>
        <dbReference type="PROSITE-ProRule" id="PRU00205"/>
    </source>
</evidence>
<evidence type="ECO:0000256" key="6">
    <source>
        <dbReference type="SAM" id="Phobius"/>
    </source>
</evidence>
<sequence>MSALLPPAVVAGSALTLQAFNRALDRLPRRYGPCGRYSNTDKHKWRNAATSLLNSFVLSVLVLSCFYWYPELWDDMANYSMQLGEITYTALFGYYMYDFYDMVIYNKFSAIWPVLGHHLTGMLLLGMLHAYKQAMSVILVALLCEISAVFLHLRQLLLMHGVPRQSILFRVVKVVNLATFVIFRLIPIVFSFYCTLTYDLAAILAVITRLCNFALIVVNVVLFRRVVYSDFIRRDNNNKNEDEAFIMDR</sequence>
<dbReference type="GO" id="GO:0071709">
    <property type="term" value="P:membrane assembly"/>
    <property type="evidence" value="ECO:0007669"/>
    <property type="project" value="TreeGrafter"/>
</dbReference>